<keyword evidence="2" id="KW-1185">Reference proteome</keyword>
<evidence type="ECO:0000313" key="1">
    <source>
        <dbReference type="EMBL" id="KAJ7340649.1"/>
    </source>
</evidence>
<dbReference type="EMBL" id="JARIHO010000026">
    <property type="protein sequence ID" value="KAJ7340649.1"/>
    <property type="molecule type" value="Genomic_DNA"/>
</dbReference>
<dbReference type="AlphaFoldDB" id="A0AAD6ZUX7"/>
<evidence type="ECO:0000313" key="2">
    <source>
        <dbReference type="Proteomes" id="UP001218218"/>
    </source>
</evidence>
<protein>
    <submittedName>
        <fullName evidence="1">Uncharacterized protein</fullName>
    </submittedName>
</protein>
<gene>
    <name evidence="1" type="ORF">DFH08DRAFT_963514</name>
</gene>
<proteinExistence type="predicted"/>
<organism evidence="1 2">
    <name type="scientific">Mycena albidolilacea</name>
    <dbReference type="NCBI Taxonomy" id="1033008"/>
    <lineage>
        <taxon>Eukaryota</taxon>
        <taxon>Fungi</taxon>
        <taxon>Dikarya</taxon>
        <taxon>Basidiomycota</taxon>
        <taxon>Agaricomycotina</taxon>
        <taxon>Agaricomycetes</taxon>
        <taxon>Agaricomycetidae</taxon>
        <taxon>Agaricales</taxon>
        <taxon>Marasmiineae</taxon>
        <taxon>Mycenaceae</taxon>
        <taxon>Mycena</taxon>
    </lineage>
</organism>
<reference evidence="1" key="1">
    <citation type="submission" date="2023-03" db="EMBL/GenBank/DDBJ databases">
        <title>Massive genome expansion in bonnet fungi (Mycena s.s.) driven by repeated elements and novel gene families across ecological guilds.</title>
        <authorList>
            <consortium name="Lawrence Berkeley National Laboratory"/>
            <person name="Harder C.B."/>
            <person name="Miyauchi S."/>
            <person name="Viragh M."/>
            <person name="Kuo A."/>
            <person name="Thoen E."/>
            <person name="Andreopoulos B."/>
            <person name="Lu D."/>
            <person name="Skrede I."/>
            <person name="Drula E."/>
            <person name="Henrissat B."/>
            <person name="Morin E."/>
            <person name="Kohler A."/>
            <person name="Barry K."/>
            <person name="LaButti K."/>
            <person name="Morin E."/>
            <person name="Salamov A."/>
            <person name="Lipzen A."/>
            <person name="Mereny Z."/>
            <person name="Hegedus B."/>
            <person name="Baldrian P."/>
            <person name="Stursova M."/>
            <person name="Weitz H."/>
            <person name="Taylor A."/>
            <person name="Grigoriev I.V."/>
            <person name="Nagy L.G."/>
            <person name="Martin F."/>
            <person name="Kauserud H."/>
        </authorList>
    </citation>
    <scope>NUCLEOTIDE SEQUENCE</scope>
    <source>
        <strain evidence="1">CBHHK002</strain>
    </source>
</reference>
<accession>A0AAD6ZUX7</accession>
<name>A0AAD6ZUX7_9AGAR</name>
<dbReference type="Proteomes" id="UP001218218">
    <property type="component" value="Unassembled WGS sequence"/>
</dbReference>
<comment type="caution">
    <text evidence="1">The sequence shown here is derived from an EMBL/GenBank/DDBJ whole genome shotgun (WGS) entry which is preliminary data.</text>
</comment>
<sequence length="760" mass="87879">MAQQRKKKREYPRSVSQWSEFSFNLFIWYIEIFGSDQPDDFMDVDTGHMNIDIEGYAPDAPATAPLPPRFIYVKHHPHAKKFPEFIPLDGGTSNPQSAFTPNANLAPLHDERPFKPFLNFADYKFASKCVRQRMPNAQIDEDLREMHGQVYSSDCHVSFKTHRDLDQSLAAARFHSETLTLDFDSRDFRGPFEVDIEFRDPWRIMKDWVCDPTLAPVSTWFSQEKFLCTRGIIEYSNPLYGEPWTGKTWREVDNSLPSGGKYPSCSLGLHIWLDKGLVSTKVKMHPILFCACWIHSTTRNASDNGGSTLAGFVRMPDALRHVDPKTVKSSGRAEYDRLKRIIYREVCHLVLAALKKRSHNGEAVKFGDGIIRIAESMSRTLAQAPKNPKADRNEHLKQYGLHDFEHFLREFSNSDPYKVASYDCLHFFDGGIWGRHLWVVIKEYLQNNGLASDFNQYMSQFPRWRNLKHIQSPTTIDYSEGQTFLDILKVFDQLLKYYKMSDSSATVCPPKIRILLGLEVHTNTRLERLHDAIGEYEKICEEISRKHGKVFDFLKQHFLGHAIDVFKSKGIGRNMNTRVGEGFQQEVAALYKKTNGKNAEHQISVMDENEETMARLDMLVDLWRRSQEEDDELDLMQPAMDSTAHWRLGSPDSQVRLDVSRDPLFHDFNFRLREYLANYHNSHLVSPQDDIKIEPCKVLYTEYQSMVDWRCERDILRCNPSFHGLPRYDCLIFSAEDDLLAQSGISSAAISRIGSLSIWR</sequence>
<dbReference type="Pfam" id="PF18759">
    <property type="entry name" value="Plavaka"/>
    <property type="match status" value="1"/>
</dbReference>
<dbReference type="InterPro" id="IPR041078">
    <property type="entry name" value="Plavaka"/>
</dbReference>